<dbReference type="InterPro" id="IPR036291">
    <property type="entry name" value="NAD(P)-bd_dom_sf"/>
</dbReference>
<evidence type="ECO:0000313" key="5">
    <source>
        <dbReference type="Proteomes" id="UP000600588"/>
    </source>
</evidence>
<dbReference type="PANTHER" id="PTHR44196:SF2">
    <property type="entry name" value="SHORT-CHAIN DEHYDROGENASE-RELATED"/>
    <property type="match status" value="1"/>
</dbReference>
<dbReference type="CDD" id="cd05233">
    <property type="entry name" value="SDR_c"/>
    <property type="match status" value="1"/>
</dbReference>
<evidence type="ECO:0000256" key="1">
    <source>
        <dbReference type="ARBA" id="ARBA00006484"/>
    </source>
</evidence>
<name>A0A8J6U928_9FLAO</name>
<dbReference type="SUPFAM" id="SSF51735">
    <property type="entry name" value="NAD(P)-binding Rossmann-fold domains"/>
    <property type="match status" value="1"/>
</dbReference>
<evidence type="ECO:0000313" key="4">
    <source>
        <dbReference type="EMBL" id="MBD0832457.1"/>
    </source>
</evidence>
<dbReference type="EMBL" id="JACVXB010000003">
    <property type="protein sequence ID" value="MBD0832457.1"/>
    <property type="molecule type" value="Genomic_DNA"/>
</dbReference>
<keyword evidence="5" id="KW-1185">Reference proteome</keyword>
<dbReference type="PANTHER" id="PTHR44196">
    <property type="entry name" value="DEHYDROGENASE/REDUCTASE SDR FAMILY MEMBER 7B"/>
    <property type="match status" value="1"/>
</dbReference>
<dbReference type="AlphaFoldDB" id="A0A8J6U928"/>
<comment type="similarity">
    <text evidence="1 3">Belongs to the short-chain dehydrogenases/reductases (SDR) family.</text>
</comment>
<dbReference type="GO" id="GO:0016491">
    <property type="term" value="F:oxidoreductase activity"/>
    <property type="evidence" value="ECO:0007669"/>
    <property type="project" value="UniProtKB-KW"/>
</dbReference>
<dbReference type="InterPro" id="IPR002347">
    <property type="entry name" value="SDR_fam"/>
</dbReference>
<proteinExistence type="inferred from homology"/>
<reference evidence="4 5" key="1">
    <citation type="submission" date="2020-09" db="EMBL/GenBank/DDBJ databases">
        <title>TT11 complete genome.</title>
        <authorList>
            <person name="Wu Z."/>
        </authorList>
    </citation>
    <scope>NUCLEOTIDE SEQUENCE [LARGE SCALE GENOMIC DNA]</scope>
    <source>
        <strain evidence="4 5">TT11</strain>
    </source>
</reference>
<dbReference type="PRINTS" id="PR00081">
    <property type="entry name" value="GDHRDH"/>
</dbReference>
<dbReference type="PROSITE" id="PS00061">
    <property type="entry name" value="ADH_SHORT"/>
    <property type="match status" value="1"/>
</dbReference>
<dbReference type="Pfam" id="PF00106">
    <property type="entry name" value="adh_short"/>
    <property type="match status" value="1"/>
</dbReference>
<dbReference type="PIRSF" id="PIRSF000126">
    <property type="entry name" value="11-beta-HSD1"/>
    <property type="match status" value="1"/>
</dbReference>
<dbReference type="Proteomes" id="UP000600588">
    <property type="component" value="Unassembled WGS sequence"/>
</dbReference>
<evidence type="ECO:0000256" key="3">
    <source>
        <dbReference type="RuleBase" id="RU000363"/>
    </source>
</evidence>
<dbReference type="Gene3D" id="3.40.50.720">
    <property type="entry name" value="NAD(P)-binding Rossmann-like Domain"/>
    <property type="match status" value="1"/>
</dbReference>
<evidence type="ECO:0000256" key="2">
    <source>
        <dbReference type="ARBA" id="ARBA00023002"/>
    </source>
</evidence>
<accession>A0A8J6U928</accession>
<dbReference type="GO" id="GO:0016020">
    <property type="term" value="C:membrane"/>
    <property type="evidence" value="ECO:0007669"/>
    <property type="project" value="TreeGrafter"/>
</dbReference>
<sequence length="264" mass="29297">MKIYSVITGASQGFGKAMALEFAKRKMNLVLIALPNSGLKDVSEFIQQHFAVEVRYLELDLSLVESCYSISKYIKKHQLQIKYLVNNAGVLSRGLFSSLDEQFILRQIDVNVTTPTLLVRLLLGNLKTNAPSGILNISSMASFFALPTKQVYGGTKAYLTSFSKSLAKELKQDNVSVTAICPGGLNTTTRLCYQNRLLGWVSRKSVLNPEDAAVIAVQSLLRRKEVVIPGFINNCLMVLDKILPEFIKDKLANREIKKLPVSIP</sequence>
<dbReference type="InterPro" id="IPR020904">
    <property type="entry name" value="Sc_DH/Rdtase_CS"/>
</dbReference>
<organism evidence="4 5">
    <name type="scientific">Aestuariibaculum sediminum</name>
    <dbReference type="NCBI Taxonomy" id="2770637"/>
    <lineage>
        <taxon>Bacteria</taxon>
        <taxon>Pseudomonadati</taxon>
        <taxon>Bacteroidota</taxon>
        <taxon>Flavobacteriia</taxon>
        <taxon>Flavobacteriales</taxon>
        <taxon>Flavobacteriaceae</taxon>
    </lineage>
</organism>
<dbReference type="PRINTS" id="PR00080">
    <property type="entry name" value="SDRFAMILY"/>
</dbReference>
<gene>
    <name evidence="4" type="ORF">ICJ83_09960</name>
</gene>
<dbReference type="RefSeq" id="WP_188230229.1">
    <property type="nucleotide sequence ID" value="NZ_JACVXB010000003.1"/>
</dbReference>
<protein>
    <submittedName>
        <fullName evidence="4">SDR family NAD(P)-dependent oxidoreductase</fullName>
    </submittedName>
</protein>
<keyword evidence="2" id="KW-0560">Oxidoreductase</keyword>
<comment type="caution">
    <text evidence="4">The sequence shown here is derived from an EMBL/GenBank/DDBJ whole genome shotgun (WGS) entry which is preliminary data.</text>
</comment>